<dbReference type="SFLD" id="SFLDG01128">
    <property type="entry name" value="C1.4:_5'-Nucleotidase_Like"/>
    <property type="match status" value="1"/>
</dbReference>
<reference evidence="12" key="2">
    <citation type="submission" date="2025-04" db="UniProtKB">
        <authorList>
            <consortium name="RefSeq"/>
        </authorList>
    </citation>
    <scope>IDENTIFICATION</scope>
    <source>
        <strain evidence="12 13">Aabys</strain>
        <tissue evidence="13">Whole body</tissue>
    </source>
</reference>
<gene>
    <name evidence="10" type="primary">101888185</name>
    <name evidence="12" type="synonym">LOC101888185</name>
    <name evidence="13" type="synonym">LOC131801164</name>
</gene>
<evidence type="ECO:0000313" key="13">
    <source>
        <dbReference type="RefSeq" id="XP_058975327.1"/>
    </source>
</evidence>
<dbReference type="PANTHER" id="PTHR13045">
    <property type="entry name" value="5'-NUCLEOTIDASE"/>
    <property type="match status" value="1"/>
</dbReference>
<evidence type="ECO:0000256" key="6">
    <source>
        <dbReference type="ARBA" id="ARBA00022801"/>
    </source>
</evidence>
<dbReference type="VEuPathDB" id="VectorBase:MDOA012834"/>
<protein>
    <recommendedName>
        <fullName evidence="3 9">5'-nucleotidase</fullName>
        <ecNumber evidence="3 9">3.1.3.5</ecNumber>
    </recommendedName>
</protein>
<dbReference type="AlphaFoldDB" id="A0A1I8N931"/>
<dbReference type="GO" id="GO:0000166">
    <property type="term" value="F:nucleotide binding"/>
    <property type="evidence" value="ECO:0007669"/>
    <property type="project" value="UniProtKB-KW"/>
</dbReference>
<dbReference type="GO" id="GO:0000287">
    <property type="term" value="F:magnesium ion binding"/>
    <property type="evidence" value="ECO:0007669"/>
    <property type="project" value="InterPro"/>
</dbReference>
<dbReference type="EC" id="3.1.3.5" evidence="3 9"/>
<dbReference type="Proteomes" id="UP001652621">
    <property type="component" value="Unplaced"/>
</dbReference>
<comment type="subcellular location">
    <subcellularLocation>
        <location evidence="9">Cytoplasm</location>
    </subcellularLocation>
</comment>
<dbReference type="VEuPathDB" id="VectorBase:MDOMA2_002915"/>
<evidence type="ECO:0000256" key="2">
    <source>
        <dbReference type="ARBA" id="ARBA00008389"/>
    </source>
</evidence>
<dbReference type="Gene3D" id="3.40.50.1000">
    <property type="entry name" value="HAD superfamily/HAD-like"/>
    <property type="match status" value="1"/>
</dbReference>
<dbReference type="NCBIfam" id="TIGR01544">
    <property type="entry name" value="HAD-SF-IE"/>
    <property type="match status" value="1"/>
</dbReference>
<dbReference type="Gene3D" id="1.10.150.340">
    <property type="entry name" value="Pyrimidine 5'-nucleotidase (UMPH-1), N-terminal domain"/>
    <property type="match status" value="1"/>
</dbReference>
<keyword evidence="6 9" id="KW-0378">Hydrolase</keyword>
<dbReference type="InterPro" id="IPR036412">
    <property type="entry name" value="HAD-like_sf"/>
</dbReference>
<organism evidence="10">
    <name type="scientific">Musca domestica</name>
    <name type="common">House fly</name>
    <dbReference type="NCBI Taxonomy" id="7370"/>
    <lineage>
        <taxon>Eukaryota</taxon>
        <taxon>Metazoa</taxon>
        <taxon>Ecdysozoa</taxon>
        <taxon>Arthropoda</taxon>
        <taxon>Hexapoda</taxon>
        <taxon>Insecta</taxon>
        <taxon>Pterygota</taxon>
        <taxon>Neoptera</taxon>
        <taxon>Endopterygota</taxon>
        <taxon>Diptera</taxon>
        <taxon>Brachycera</taxon>
        <taxon>Muscomorpha</taxon>
        <taxon>Muscoidea</taxon>
        <taxon>Muscidae</taxon>
        <taxon>Musca</taxon>
    </lineage>
</organism>
<evidence type="ECO:0000313" key="11">
    <source>
        <dbReference type="Proteomes" id="UP001652621"/>
    </source>
</evidence>
<evidence type="ECO:0000313" key="12">
    <source>
        <dbReference type="RefSeq" id="XP_005182058.1"/>
    </source>
</evidence>
<dbReference type="GO" id="GO:0005737">
    <property type="term" value="C:cytoplasm"/>
    <property type="evidence" value="ECO:0007669"/>
    <property type="project" value="UniProtKB-SubCell"/>
</dbReference>
<keyword evidence="8 9" id="KW-0546">Nucleotide metabolism</keyword>
<evidence type="ECO:0000256" key="1">
    <source>
        <dbReference type="ARBA" id="ARBA00000815"/>
    </source>
</evidence>
<comment type="catalytic activity">
    <reaction evidence="1 9">
        <text>a ribonucleoside 5'-phosphate + H2O = a ribonucleoside + phosphate</text>
        <dbReference type="Rhea" id="RHEA:12484"/>
        <dbReference type="ChEBI" id="CHEBI:15377"/>
        <dbReference type="ChEBI" id="CHEBI:18254"/>
        <dbReference type="ChEBI" id="CHEBI:43474"/>
        <dbReference type="ChEBI" id="CHEBI:58043"/>
        <dbReference type="EC" id="3.1.3.5"/>
    </reaction>
</comment>
<evidence type="ECO:0000313" key="10">
    <source>
        <dbReference type="EnsemblMetazoa" id="MDOA012834-PA"/>
    </source>
</evidence>
<dbReference type="RefSeq" id="XP_058975327.1">
    <property type="nucleotide sequence ID" value="XM_059119344.1"/>
</dbReference>
<dbReference type="RefSeq" id="XP_005182058.1">
    <property type="nucleotide sequence ID" value="XM_005182001.3"/>
</dbReference>
<dbReference type="OrthoDB" id="10014216at2759"/>
<keyword evidence="7" id="KW-0460">Magnesium</keyword>
<dbReference type="FunFam" id="3.40.50.1000:FF:000032">
    <property type="entry name" value="Cytosolic 5-nucleotidase 3-like"/>
    <property type="match status" value="1"/>
</dbReference>
<name>A0A1I8N931_MUSDO</name>
<dbReference type="Pfam" id="PF05822">
    <property type="entry name" value="UMPH-1"/>
    <property type="match status" value="1"/>
</dbReference>
<dbReference type="InterPro" id="IPR023214">
    <property type="entry name" value="HAD_sf"/>
</dbReference>
<dbReference type="eggNOG" id="KOG3128">
    <property type="taxonomic scope" value="Eukaryota"/>
</dbReference>
<dbReference type="GO" id="GO:0009117">
    <property type="term" value="P:nucleotide metabolic process"/>
    <property type="evidence" value="ECO:0007669"/>
    <property type="project" value="UniProtKB-KW"/>
</dbReference>
<evidence type="ECO:0000256" key="3">
    <source>
        <dbReference type="ARBA" id="ARBA00012643"/>
    </source>
</evidence>
<keyword evidence="9" id="KW-0963">Cytoplasm</keyword>
<evidence type="ECO:0000256" key="9">
    <source>
        <dbReference type="RuleBase" id="RU361276"/>
    </source>
</evidence>
<dbReference type="GeneID" id="101888185"/>
<proteinExistence type="inferred from homology"/>
<dbReference type="GO" id="GO:0008253">
    <property type="term" value="F:5'-nucleotidase activity"/>
    <property type="evidence" value="ECO:0007669"/>
    <property type="project" value="UniProtKB-EC"/>
</dbReference>
<sequence>MGLSKEQERNIVENVIRLEDIALLWNDNCKMKNPERVKQIFNEFVMGGPDRLQVVSDFDYTITKQRKSDGSPVLSSFGILNACESLPTKFIEESNNLHNKYRPIEIDPHLPMDEKVQCMIEWWTKTGELLVGFKLEQSEIDAVASKYKDSLRDNSHKLFDTLNRLNIPVLVFSAGLGNSVISVLKQANVMYPNVSVISNFLQYKNGLLDGFQKPMIHSFNKNETALDRHKYYDLVHNRDHIIVMGDSLGDADMANGVPASSHIIKIGFLYDHAEESLEKYMNTFDIVLIDDQTMNVPLALLEAVEKKEAVRNI</sequence>
<evidence type="ECO:0000256" key="4">
    <source>
        <dbReference type="ARBA" id="ARBA00022723"/>
    </source>
</evidence>
<dbReference type="STRING" id="7370.A0A1I8N931"/>
<keyword evidence="4" id="KW-0479">Metal-binding</keyword>
<dbReference type="PANTHER" id="PTHR13045:SF0">
    <property type="entry name" value="7-METHYLGUANOSINE PHOSPHATE-SPECIFIC 5'-NUCLEOTIDASE"/>
    <property type="match status" value="1"/>
</dbReference>
<dbReference type="KEGG" id="mde:101888185"/>
<accession>A0A1I8N931</accession>
<dbReference type="VEuPathDB" id="VectorBase:MDOMA2_010283"/>
<dbReference type="EnsemblMetazoa" id="MDOA012834-RA">
    <property type="protein sequence ID" value="MDOA012834-PA"/>
    <property type="gene ID" value="MDOA012834"/>
</dbReference>
<dbReference type="FunFam" id="1.10.150.340:FF:000001">
    <property type="entry name" value="Cytosolic 5-nucleotidase 3-like"/>
    <property type="match status" value="1"/>
</dbReference>
<dbReference type="SUPFAM" id="SSF56784">
    <property type="entry name" value="HAD-like"/>
    <property type="match status" value="1"/>
</dbReference>
<keyword evidence="5 9" id="KW-0547">Nucleotide-binding</keyword>
<evidence type="ECO:0000256" key="7">
    <source>
        <dbReference type="ARBA" id="ARBA00022842"/>
    </source>
</evidence>
<evidence type="ECO:0000256" key="5">
    <source>
        <dbReference type="ARBA" id="ARBA00022741"/>
    </source>
</evidence>
<comment type="similarity">
    <text evidence="2 9">Belongs to the pyrimidine 5'-nucleotidase family.</text>
</comment>
<evidence type="ECO:0000256" key="8">
    <source>
        <dbReference type="ARBA" id="ARBA00023080"/>
    </source>
</evidence>
<keyword evidence="11" id="KW-1185">Reference proteome</keyword>
<reference evidence="10" key="1">
    <citation type="submission" date="2020-05" db="UniProtKB">
        <authorList>
            <consortium name="EnsemblMetazoa"/>
        </authorList>
    </citation>
    <scope>IDENTIFICATION</scope>
    <source>
        <strain evidence="10">Aabys</strain>
    </source>
</reference>
<dbReference type="InterPro" id="IPR006434">
    <property type="entry name" value="Pyrimidine_nucleotidase_eu"/>
</dbReference>
<dbReference type="SFLD" id="SFLDS00003">
    <property type="entry name" value="Haloacid_Dehalogenase"/>
    <property type="match status" value="1"/>
</dbReference>